<evidence type="ECO:0000313" key="2">
    <source>
        <dbReference type="EMBL" id="KAG5282862.1"/>
    </source>
</evidence>
<proteinExistence type="predicted"/>
<dbReference type="InterPro" id="IPR029250">
    <property type="entry name" value="ECPIP"/>
</dbReference>
<comment type="caution">
    <text evidence="2">The sequence shown here is derived from an EMBL/GenBank/DDBJ whole genome shotgun (WGS) entry which is preliminary data.</text>
</comment>
<organism evidence="2 3">
    <name type="scientific">Alosa alosa</name>
    <name type="common">allis shad</name>
    <dbReference type="NCBI Taxonomy" id="278164"/>
    <lineage>
        <taxon>Eukaryota</taxon>
        <taxon>Metazoa</taxon>
        <taxon>Chordata</taxon>
        <taxon>Craniata</taxon>
        <taxon>Vertebrata</taxon>
        <taxon>Euteleostomi</taxon>
        <taxon>Actinopterygii</taxon>
        <taxon>Neopterygii</taxon>
        <taxon>Teleostei</taxon>
        <taxon>Clupei</taxon>
        <taxon>Clupeiformes</taxon>
        <taxon>Clupeoidei</taxon>
        <taxon>Clupeidae</taxon>
        <taxon>Alosa</taxon>
    </lineage>
</organism>
<dbReference type="Proteomes" id="UP000823561">
    <property type="component" value="Chromosome 3"/>
</dbReference>
<reference evidence="2" key="1">
    <citation type="submission" date="2020-10" db="EMBL/GenBank/DDBJ databases">
        <title>Chromosome-scale genome assembly of the Allis shad, Alosa alosa.</title>
        <authorList>
            <person name="Margot Z."/>
            <person name="Christophe K."/>
            <person name="Cabau C."/>
            <person name="Louis A."/>
            <person name="Berthelot C."/>
            <person name="Parey E."/>
            <person name="Roest Crollius H."/>
            <person name="Montfort J."/>
            <person name="Robinson-Rechavi M."/>
            <person name="Bucao C."/>
            <person name="Bouchez O."/>
            <person name="Gislard M."/>
            <person name="Lluch J."/>
            <person name="Milhes M."/>
            <person name="Lampietro C."/>
            <person name="Lopez Roques C."/>
            <person name="Donnadieu C."/>
            <person name="Braasch I."/>
            <person name="Desvignes T."/>
            <person name="Postlethwait J."/>
            <person name="Bobe J."/>
            <person name="Guiguen Y."/>
        </authorList>
    </citation>
    <scope>NUCLEOTIDE SEQUENCE</scope>
    <source>
        <strain evidence="2">M-15738</strain>
        <tissue evidence="2">Blood</tissue>
    </source>
</reference>
<name>A0AAV6HBD7_9TELE</name>
<sequence>MALPWLWSRLLWAVATTLVGGRMAWAEPGVNITLLFHSVSHSNSLRSCRCGQPVSDCDEALANLKCSCQTLTPAGPRQNYASRGTLSVWVRDPWLLWDWLSGVEVWDLRVCVCSPPPCSPPPLLLLGLRRLNLLPYGHQGEPWRQQSLLLQPHAPAEPHSHHQGEPHLVLLDAAALIGESALRS</sequence>
<dbReference type="PANTHER" id="PTHR35658:SF1">
    <property type="entry name" value="CHROMOSOME 21 OPEN READING FRAME 62"/>
    <property type="match status" value="1"/>
</dbReference>
<gene>
    <name evidence="2" type="ORF">AALO_G00035480</name>
</gene>
<protein>
    <submittedName>
        <fullName evidence="2">Uncharacterized protein</fullName>
    </submittedName>
</protein>
<accession>A0AAV6HBD7</accession>
<dbReference type="EMBL" id="JADWDJ010000003">
    <property type="protein sequence ID" value="KAG5282862.1"/>
    <property type="molecule type" value="Genomic_DNA"/>
</dbReference>
<dbReference type="PANTHER" id="PTHR35658">
    <property type="entry name" value="RCG58666, ISOFORM CRA_A"/>
    <property type="match status" value="1"/>
</dbReference>
<evidence type="ECO:0000313" key="3">
    <source>
        <dbReference type="Proteomes" id="UP000823561"/>
    </source>
</evidence>
<keyword evidence="3" id="KW-1185">Reference proteome</keyword>
<keyword evidence="1" id="KW-0732">Signal</keyword>
<feature type="chain" id="PRO_5043349769" evidence="1">
    <location>
        <begin position="27"/>
        <end position="184"/>
    </location>
</feature>
<feature type="signal peptide" evidence="1">
    <location>
        <begin position="1"/>
        <end position="26"/>
    </location>
</feature>
<dbReference type="AlphaFoldDB" id="A0AAV6HBD7"/>
<evidence type="ECO:0000256" key="1">
    <source>
        <dbReference type="SAM" id="SignalP"/>
    </source>
</evidence>
<dbReference type="Pfam" id="PF15137">
    <property type="entry name" value="ECPIP"/>
    <property type="match status" value="1"/>
</dbReference>